<organism evidence="3 4">
    <name type="scientific">Salirhabdus euzebyi</name>
    <dbReference type="NCBI Taxonomy" id="394506"/>
    <lineage>
        <taxon>Bacteria</taxon>
        <taxon>Bacillati</taxon>
        <taxon>Bacillota</taxon>
        <taxon>Bacilli</taxon>
        <taxon>Bacillales</taxon>
        <taxon>Bacillaceae</taxon>
        <taxon>Salirhabdus</taxon>
    </lineage>
</organism>
<dbReference type="CDD" id="cd15787">
    <property type="entry name" value="YycH_N"/>
    <property type="match status" value="1"/>
</dbReference>
<keyword evidence="1" id="KW-0472">Membrane</keyword>
<evidence type="ECO:0000313" key="3">
    <source>
        <dbReference type="EMBL" id="MBB6454450.1"/>
    </source>
</evidence>
<sequence length="424" mass="48557">MNLETIKTAVLVILVSISLILTIGVWNFSSQYDELENSTVLRETSINGEKQSAKDIIKPTNIVFHNNGAHYGLKEKETESSLYKEMQQWSIRQFGNLQQQSIEIDEPSVEVIFPVELPYEVLPLLFDIDENIVFPDSSFNRIQFQLRSETQGLDVLFLSTVHDQTLGADIQETNAYQKLSAFIEGGSLNSLISFSLSNGNTVYLPEEEVTLQNRTFTTNTISDWPLINNLFRDPTAVKNIGYYTDGSRKLETSILANQKYMEFVNPISTENKQFEREELLSKSISFVNNHDGWTDEFMLLDIDTINAVVHYQWVVKGYPVMGKLGTMEQIWQNQELTNYNRPLVELSHSFPDYEKPKLMSGSTLITFIEQNSLKYPLNSIEDIRIGYKIVQEETPDIISLQPNWYMKVSGKWILIENPSEQGGV</sequence>
<dbReference type="InterPro" id="IPR042274">
    <property type="entry name" value="YycH/YycI_2"/>
</dbReference>
<keyword evidence="1" id="KW-1133">Transmembrane helix</keyword>
<dbReference type="InterPro" id="IPR009996">
    <property type="entry name" value="YycH"/>
</dbReference>
<feature type="domain" description="Regulatory protein YycH" evidence="2">
    <location>
        <begin position="4"/>
        <end position="415"/>
    </location>
</feature>
<proteinExistence type="predicted"/>
<dbReference type="EMBL" id="JACHGH010000009">
    <property type="protein sequence ID" value="MBB6454450.1"/>
    <property type="molecule type" value="Genomic_DNA"/>
</dbReference>
<keyword evidence="4" id="KW-1185">Reference proteome</keyword>
<dbReference type="Pfam" id="PF07435">
    <property type="entry name" value="YycH"/>
    <property type="match status" value="1"/>
</dbReference>
<dbReference type="Proteomes" id="UP000581688">
    <property type="component" value="Unassembled WGS sequence"/>
</dbReference>
<accession>A0A841Q7P9</accession>
<protein>
    <submittedName>
        <fullName evidence="3">Regulatory protein YycH of two-component signal transduction system YycFG</fullName>
    </submittedName>
</protein>
<dbReference type="Gene3D" id="3.30.310.160">
    <property type="entry name" value="YycH protein, domain 2"/>
    <property type="match status" value="1"/>
</dbReference>
<comment type="caution">
    <text evidence="3">The sequence shown here is derived from an EMBL/GenBank/DDBJ whole genome shotgun (WGS) entry which is preliminary data.</text>
</comment>
<dbReference type="RefSeq" id="WP_174497064.1">
    <property type="nucleotide sequence ID" value="NZ_CADDWK010000011.1"/>
</dbReference>
<reference evidence="3 4" key="1">
    <citation type="submission" date="2020-08" db="EMBL/GenBank/DDBJ databases">
        <title>Genomic Encyclopedia of Type Strains, Phase IV (KMG-IV): sequencing the most valuable type-strain genomes for metagenomic binning, comparative biology and taxonomic classification.</title>
        <authorList>
            <person name="Goeker M."/>
        </authorList>
    </citation>
    <scope>NUCLEOTIDE SEQUENCE [LARGE SCALE GENOMIC DNA]</scope>
    <source>
        <strain evidence="3 4">DSM 19612</strain>
    </source>
</reference>
<evidence type="ECO:0000259" key="2">
    <source>
        <dbReference type="Pfam" id="PF07435"/>
    </source>
</evidence>
<evidence type="ECO:0000313" key="4">
    <source>
        <dbReference type="Proteomes" id="UP000581688"/>
    </source>
</evidence>
<name>A0A841Q7P9_9BACI</name>
<gene>
    <name evidence="3" type="ORF">HNQ94_002932</name>
</gene>
<feature type="transmembrane region" description="Helical" evidence="1">
    <location>
        <begin position="9"/>
        <end position="28"/>
    </location>
</feature>
<dbReference type="Gene3D" id="3.10.450.310">
    <property type="match status" value="1"/>
</dbReference>
<dbReference type="AlphaFoldDB" id="A0A841Q7P9"/>
<keyword evidence="1" id="KW-0812">Transmembrane</keyword>
<evidence type="ECO:0000256" key="1">
    <source>
        <dbReference type="SAM" id="Phobius"/>
    </source>
</evidence>